<dbReference type="EMBL" id="BQNZ01000001">
    <property type="protein sequence ID" value="GKH71053.1"/>
    <property type="molecule type" value="Genomic_DNA"/>
</dbReference>
<sequence length="59" mass="6580">MFALYLIIKLFPLFPLPYVQLHRLMCQAAELFFAGKVVKEGDEAGVIAQTEVAPFLIAP</sequence>
<reference evidence="1" key="1">
    <citation type="submission" date="2022-01" db="EMBL/GenBank/DDBJ databases">
        <title>Novel bile acid biosynthetic pathways are enriched in the microbiome of centenarians.</title>
        <authorList>
            <person name="Sato Y."/>
            <person name="Atarashi K."/>
            <person name="Plichta R.D."/>
            <person name="Arai Y."/>
            <person name="Sasajima S."/>
            <person name="Kearney M.S."/>
            <person name="Suda W."/>
            <person name="Takeshita K."/>
            <person name="Sasaki T."/>
            <person name="Okamoto S."/>
            <person name="Skelly N.A."/>
            <person name="Okamura Y."/>
            <person name="Vlamakis H."/>
            <person name="Li Y."/>
            <person name="Tanoue T."/>
            <person name="Takei H."/>
            <person name="Nittono H."/>
            <person name="Narushima S."/>
            <person name="Irie J."/>
            <person name="Itoh H."/>
            <person name="Moriya K."/>
            <person name="Sugiura Y."/>
            <person name="Suematsu M."/>
            <person name="Moritoki N."/>
            <person name="Shibata S."/>
            <person name="Littman R.D."/>
            <person name="Fischbach A.M."/>
            <person name="Uwamino Y."/>
            <person name="Inoue T."/>
            <person name="Honda A."/>
            <person name="Hattori M."/>
            <person name="Murai T."/>
            <person name="Xavier J.R."/>
            <person name="Hirose N."/>
            <person name="Honda K."/>
        </authorList>
    </citation>
    <scope>NUCLEOTIDE SEQUENCE</scope>
    <source>
        <strain evidence="1">CE91-St3</strain>
    </source>
</reference>
<protein>
    <submittedName>
        <fullName evidence="1">Uncharacterized protein</fullName>
    </submittedName>
</protein>
<evidence type="ECO:0000313" key="2">
    <source>
        <dbReference type="Proteomes" id="UP001055114"/>
    </source>
</evidence>
<organism evidence="1 2">
    <name type="scientific">Parabacteroides merdae</name>
    <dbReference type="NCBI Taxonomy" id="46503"/>
    <lineage>
        <taxon>Bacteria</taxon>
        <taxon>Pseudomonadati</taxon>
        <taxon>Bacteroidota</taxon>
        <taxon>Bacteroidia</taxon>
        <taxon>Bacteroidales</taxon>
        <taxon>Tannerellaceae</taxon>
        <taxon>Parabacteroides</taxon>
    </lineage>
</organism>
<proteinExistence type="predicted"/>
<accession>A0AA37K4D2</accession>
<comment type="caution">
    <text evidence="1">The sequence shown here is derived from an EMBL/GenBank/DDBJ whole genome shotgun (WGS) entry which is preliminary data.</text>
</comment>
<evidence type="ECO:0000313" key="1">
    <source>
        <dbReference type="EMBL" id="GKH71053.1"/>
    </source>
</evidence>
<gene>
    <name evidence="1" type="ORF">CE91St3_09160</name>
</gene>
<dbReference type="AlphaFoldDB" id="A0AA37K4D2"/>
<dbReference type="Proteomes" id="UP001055114">
    <property type="component" value="Unassembled WGS sequence"/>
</dbReference>
<name>A0AA37K4D2_9BACT</name>